<dbReference type="SUPFAM" id="SSF140376">
    <property type="entry name" value="ChaB-like"/>
    <property type="match status" value="1"/>
</dbReference>
<name>A0A1F7X3Q2_9BACT</name>
<evidence type="ECO:0000313" key="1">
    <source>
        <dbReference type="EMBL" id="OGM08935.1"/>
    </source>
</evidence>
<dbReference type="Proteomes" id="UP000176939">
    <property type="component" value="Unassembled WGS sequence"/>
</dbReference>
<accession>A0A1F7X3Q2</accession>
<dbReference type="Pfam" id="PF06150">
    <property type="entry name" value="ChaB"/>
    <property type="match status" value="1"/>
</dbReference>
<comment type="caution">
    <text evidence="1">The sequence shown here is derived from an EMBL/GenBank/DDBJ whole genome shotgun (WGS) entry which is preliminary data.</text>
</comment>
<evidence type="ECO:0000313" key="2">
    <source>
        <dbReference type="Proteomes" id="UP000176939"/>
    </source>
</evidence>
<gene>
    <name evidence="1" type="ORF">A2Z67_05790</name>
</gene>
<dbReference type="AlphaFoldDB" id="A0A1F7X3Q2"/>
<reference evidence="1 2" key="1">
    <citation type="journal article" date="2016" name="Nat. Commun.">
        <title>Thousands of microbial genomes shed light on interconnected biogeochemical processes in an aquifer system.</title>
        <authorList>
            <person name="Anantharaman K."/>
            <person name="Brown C.T."/>
            <person name="Hug L.A."/>
            <person name="Sharon I."/>
            <person name="Castelle C.J."/>
            <person name="Probst A.J."/>
            <person name="Thomas B.C."/>
            <person name="Singh A."/>
            <person name="Wilkins M.J."/>
            <person name="Karaoz U."/>
            <person name="Brodie E.L."/>
            <person name="Williams K.H."/>
            <person name="Hubbard S.S."/>
            <person name="Banfield J.F."/>
        </authorList>
    </citation>
    <scope>NUCLEOTIDE SEQUENCE [LARGE SCALE GENOMIC DNA]</scope>
</reference>
<protein>
    <recommendedName>
        <fullName evidence="3">Cation transport regulator ChaB</fullName>
    </recommendedName>
</protein>
<dbReference type="Gene3D" id="1.10.1740.70">
    <property type="entry name" value="ChaB"/>
    <property type="match status" value="1"/>
</dbReference>
<dbReference type="InterPro" id="IPR037205">
    <property type="entry name" value="ChaB_sf"/>
</dbReference>
<sequence length="63" mass="7355">MPYSLNDRPERIKKLPEKAQKIWIAAFNASYSKGEESANKIAWGAIKNAGYKQDKDGNWRRWE</sequence>
<dbReference type="EMBL" id="MGFQ01000034">
    <property type="protein sequence ID" value="OGM08935.1"/>
    <property type="molecule type" value="Genomic_DNA"/>
</dbReference>
<proteinExistence type="predicted"/>
<organism evidence="1 2">
    <name type="scientific">Candidatus Woesebacteria bacterium RBG_13_36_22</name>
    <dbReference type="NCBI Taxonomy" id="1802478"/>
    <lineage>
        <taxon>Bacteria</taxon>
        <taxon>Candidatus Woeseibacteriota</taxon>
    </lineage>
</organism>
<evidence type="ECO:0008006" key="3">
    <source>
        <dbReference type="Google" id="ProtNLM"/>
    </source>
</evidence>
<dbReference type="InterPro" id="IPR009317">
    <property type="entry name" value="ChaB"/>
</dbReference>